<organism evidence="7 8">
    <name type="scientific">Pseudomassariella vexata</name>
    <dbReference type="NCBI Taxonomy" id="1141098"/>
    <lineage>
        <taxon>Eukaryota</taxon>
        <taxon>Fungi</taxon>
        <taxon>Dikarya</taxon>
        <taxon>Ascomycota</taxon>
        <taxon>Pezizomycotina</taxon>
        <taxon>Sordariomycetes</taxon>
        <taxon>Xylariomycetidae</taxon>
        <taxon>Amphisphaeriales</taxon>
        <taxon>Pseudomassariaceae</taxon>
        <taxon>Pseudomassariella</taxon>
    </lineage>
</organism>
<dbReference type="FunCoup" id="A0A1Y2D767">
    <property type="interactions" value="372"/>
</dbReference>
<evidence type="ECO:0000256" key="1">
    <source>
        <dbReference type="ARBA" id="ARBA00004123"/>
    </source>
</evidence>
<dbReference type="InParanoid" id="A0A1Y2D767"/>
<dbReference type="SUPFAM" id="SSF47113">
    <property type="entry name" value="Histone-fold"/>
    <property type="match status" value="2"/>
</dbReference>
<dbReference type="EMBL" id="MCFJ01000029">
    <property type="protein sequence ID" value="ORY55113.1"/>
    <property type="molecule type" value="Genomic_DNA"/>
</dbReference>
<sequence>MEPRARAGKNVGKETFPAKDISNLLYAYGDVPDPLPETVKVMDEILSEFVTGISFEACAHANTAKRQKLKFDDFEFALRRNPEYLGKVRTMVDKRIEISKMRKAFHHDDDAVIKDTRPNAAAAAAAAAGVSEDLLDDFEDDADVMDTVRNAGKHNKKKRKNAPA</sequence>
<keyword evidence="7" id="KW-0396">Initiation factor</keyword>
<dbReference type="RefSeq" id="XP_040709481.1">
    <property type="nucleotide sequence ID" value="XM_040857097.1"/>
</dbReference>
<comment type="subcellular location">
    <subcellularLocation>
        <location evidence="1">Nucleus</location>
    </subcellularLocation>
</comment>
<name>A0A1Y2D767_9PEZI</name>
<dbReference type="STRING" id="1141098.A0A1Y2D767"/>
<dbReference type="Gene3D" id="1.10.20.10">
    <property type="entry name" value="Histone, subunit A"/>
    <property type="match status" value="1"/>
</dbReference>
<dbReference type="PANTHER" id="PTHR11380">
    <property type="entry name" value="TRANSCRIPTION INITIATION FACTOR TFIID/SUPT3-RELATED"/>
    <property type="match status" value="1"/>
</dbReference>
<keyword evidence="7" id="KW-0648">Protein biosynthesis</keyword>
<protein>
    <recommendedName>
        <fullName evidence="6">Transcription initiation factor TFIID subunit 13</fullName>
    </recommendedName>
</protein>
<accession>A0A1Y2D767</accession>
<proteinExistence type="inferred from homology"/>
<dbReference type="Pfam" id="PF02269">
    <property type="entry name" value="TFIID-18kDa"/>
    <property type="match status" value="1"/>
</dbReference>
<evidence type="ECO:0000256" key="5">
    <source>
        <dbReference type="ARBA" id="ARBA00038392"/>
    </source>
</evidence>
<dbReference type="GeneID" id="63773309"/>
<dbReference type="OrthoDB" id="10266074at2759"/>
<evidence type="ECO:0000256" key="2">
    <source>
        <dbReference type="ARBA" id="ARBA00023015"/>
    </source>
</evidence>
<dbReference type="GO" id="GO:0005669">
    <property type="term" value="C:transcription factor TFIID complex"/>
    <property type="evidence" value="ECO:0007669"/>
    <property type="project" value="TreeGrafter"/>
</dbReference>
<evidence type="ECO:0000313" key="7">
    <source>
        <dbReference type="EMBL" id="ORY55113.1"/>
    </source>
</evidence>
<keyword evidence="3" id="KW-0804">Transcription</keyword>
<dbReference type="InterPro" id="IPR009072">
    <property type="entry name" value="Histone-fold"/>
</dbReference>
<keyword evidence="4" id="KW-0539">Nucleus</keyword>
<comment type="similarity">
    <text evidence="5">Belongs to the TAF13 family.</text>
</comment>
<gene>
    <name evidence="7" type="ORF">BCR38DRAFT_357315</name>
</gene>
<evidence type="ECO:0000313" key="8">
    <source>
        <dbReference type="Proteomes" id="UP000193689"/>
    </source>
</evidence>
<keyword evidence="2" id="KW-0805">Transcription regulation</keyword>
<dbReference type="GO" id="GO:0051123">
    <property type="term" value="P:RNA polymerase II preinitiation complex assembly"/>
    <property type="evidence" value="ECO:0007669"/>
    <property type="project" value="TreeGrafter"/>
</dbReference>
<evidence type="ECO:0000256" key="6">
    <source>
        <dbReference type="ARBA" id="ARBA00040136"/>
    </source>
</evidence>
<dbReference type="GO" id="GO:0046982">
    <property type="term" value="F:protein heterodimerization activity"/>
    <property type="evidence" value="ECO:0007669"/>
    <property type="project" value="InterPro"/>
</dbReference>
<dbReference type="Proteomes" id="UP000193689">
    <property type="component" value="Unassembled WGS sequence"/>
</dbReference>
<comment type="caution">
    <text evidence="7">The sequence shown here is derived from an EMBL/GenBank/DDBJ whole genome shotgun (WGS) entry which is preliminary data.</text>
</comment>
<dbReference type="PANTHER" id="PTHR11380:SF5">
    <property type="entry name" value="TRANSCRIPTION INITIATION FACTOR TFIID SUBUNIT 13"/>
    <property type="match status" value="1"/>
</dbReference>
<dbReference type="InterPro" id="IPR003195">
    <property type="entry name" value="TFIID_TAF13"/>
</dbReference>
<reference evidence="7 8" key="1">
    <citation type="submission" date="2016-07" db="EMBL/GenBank/DDBJ databases">
        <title>Pervasive Adenine N6-methylation of Active Genes in Fungi.</title>
        <authorList>
            <consortium name="DOE Joint Genome Institute"/>
            <person name="Mondo S.J."/>
            <person name="Dannebaum R.O."/>
            <person name="Kuo R.C."/>
            <person name="Labutti K."/>
            <person name="Haridas S."/>
            <person name="Kuo A."/>
            <person name="Salamov A."/>
            <person name="Ahrendt S.R."/>
            <person name="Lipzen A."/>
            <person name="Sullivan W."/>
            <person name="Andreopoulos W.B."/>
            <person name="Clum A."/>
            <person name="Lindquist E."/>
            <person name="Daum C."/>
            <person name="Ramamoorthy G.K."/>
            <person name="Gryganskyi A."/>
            <person name="Culley D."/>
            <person name="Magnuson J.K."/>
            <person name="James T.Y."/>
            <person name="O'Malley M.A."/>
            <person name="Stajich J.E."/>
            <person name="Spatafora J.W."/>
            <person name="Visel A."/>
            <person name="Grigoriev I.V."/>
        </authorList>
    </citation>
    <scope>NUCLEOTIDE SEQUENCE [LARGE SCALE GENOMIC DNA]</scope>
    <source>
        <strain evidence="7 8">CBS 129021</strain>
    </source>
</reference>
<evidence type="ECO:0000256" key="4">
    <source>
        <dbReference type="ARBA" id="ARBA00023242"/>
    </source>
</evidence>
<keyword evidence="8" id="KW-1185">Reference proteome</keyword>
<dbReference type="GO" id="GO:0003743">
    <property type="term" value="F:translation initiation factor activity"/>
    <property type="evidence" value="ECO:0007669"/>
    <property type="project" value="UniProtKB-KW"/>
</dbReference>
<evidence type="ECO:0000256" key="3">
    <source>
        <dbReference type="ARBA" id="ARBA00023163"/>
    </source>
</evidence>
<dbReference type="AlphaFoldDB" id="A0A1Y2D767"/>